<feature type="compositionally biased region" description="Polar residues" evidence="1">
    <location>
        <begin position="89"/>
        <end position="100"/>
    </location>
</feature>
<name>A0A8J5F9X2_ZINOF</name>
<organism evidence="2 3">
    <name type="scientific">Zingiber officinale</name>
    <name type="common">Ginger</name>
    <name type="synonym">Amomum zingiber</name>
    <dbReference type="NCBI Taxonomy" id="94328"/>
    <lineage>
        <taxon>Eukaryota</taxon>
        <taxon>Viridiplantae</taxon>
        <taxon>Streptophyta</taxon>
        <taxon>Embryophyta</taxon>
        <taxon>Tracheophyta</taxon>
        <taxon>Spermatophyta</taxon>
        <taxon>Magnoliopsida</taxon>
        <taxon>Liliopsida</taxon>
        <taxon>Zingiberales</taxon>
        <taxon>Zingiberaceae</taxon>
        <taxon>Zingiber</taxon>
    </lineage>
</organism>
<dbReference type="EMBL" id="JACMSC010000017">
    <property type="protein sequence ID" value="KAG6479164.1"/>
    <property type="molecule type" value="Genomic_DNA"/>
</dbReference>
<gene>
    <name evidence="2" type="ORF">ZIOFF_062625</name>
</gene>
<dbReference type="AlphaFoldDB" id="A0A8J5F9X2"/>
<dbReference type="PANTHER" id="PTHR33333">
    <property type="entry name" value="ERYTHROCYTE MEMBRANE PROTEIN 1-LIKE"/>
    <property type="match status" value="1"/>
</dbReference>
<keyword evidence="3" id="KW-1185">Reference proteome</keyword>
<feature type="region of interest" description="Disordered" evidence="1">
    <location>
        <begin position="86"/>
        <end position="147"/>
    </location>
</feature>
<dbReference type="PANTHER" id="PTHR33333:SF32">
    <property type="entry name" value="PSAD1"/>
    <property type="match status" value="1"/>
</dbReference>
<sequence>MLQISGTGEGIWPTVAAVNLLVGSNLTAAPRAQKISRQLALGQTWWLAQRRSERGGGCEDLHGKGTTSANGQLGLAVVGGKDLGHSAVWKSNRSRQTQKTEGGKRAEEGGARDGNSTGGSKHQGTEASASSTPVIKPIGGGDEVMKAPGAEGYISREAFEKNPQGYFHGVHHGDKGGK</sequence>
<feature type="compositionally biased region" description="Basic and acidic residues" evidence="1">
    <location>
        <begin position="101"/>
        <end position="111"/>
    </location>
</feature>
<evidence type="ECO:0000313" key="2">
    <source>
        <dbReference type="EMBL" id="KAG6479164.1"/>
    </source>
</evidence>
<protein>
    <submittedName>
        <fullName evidence="2">Uncharacterized protein</fullName>
    </submittedName>
</protein>
<evidence type="ECO:0000313" key="3">
    <source>
        <dbReference type="Proteomes" id="UP000734854"/>
    </source>
</evidence>
<dbReference type="InterPro" id="IPR039926">
    <property type="entry name" value="Egg_app_1"/>
</dbReference>
<comment type="caution">
    <text evidence="2">The sequence shown here is derived from an EMBL/GenBank/DDBJ whole genome shotgun (WGS) entry which is preliminary data.</text>
</comment>
<feature type="compositionally biased region" description="Polar residues" evidence="1">
    <location>
        <begin position="118"/>
        <end position="133"/>
    </location>
</feature>
<accession>A0A8J5F9X2</accession>
<reference evidence="2 3" key="1">
    <citation type="submission" date="2020-08" db="EMBL/GenBank/DDBJ databases">
        <title>Plant Genome Project.</title>
        <authorList>
            <person name="Zhang R.-G."/>
        </authorList>
    </citation>
    <scope>NUCLEOTIDE SEQUENCE [LARGE SCALE GENOMIC DNA]</scope>
    <source>
        <tissue evidence="2">Rhizome</tissue>
    </source>
</reference>
<evidence type="ECO:0000256" key="1">
    <source>
        <dbReference type="SAM" id="MobiDB-lite"/>
    </source>
</evidence>
<proteinExistence type="predicted"/>
<dbReference type="Proteomes" id="UP000734854">
    <property type="component" value="Unassembled WGS sequence"/>
</dbReference>